<gene>
    <name evidence="1" type="ORF">MUK42_29057</name>
</gene>
<evidence type="ECO:0000313" key="1">
    <source>
        <dbReference type="EMBL" id="URD85998.1"/>
    </source>
</evidence>
<reference evidence="1" key="1">
    <citation type="submission" date="2022-05" db="EMBL/GenBank/DDBJ databases">
        <title>The Musa troglodytarum L. genome provides insights into the mechanism of non-climacteric behaviour and enrichment of carotenoids.</title>
        <authorList>
            <person name="Wang J."/>
        </authorList>
    </citation>
    <scope>NUCLEOTIDE SEQUENCE</scope>
    <source>
        <tissue evidence="1">Leaf</tissue>
    </source>
</reference>
<protein>
    <submittedName>
        <fullName evidence="1">Uncharacterized protein</fullName>
    </submittedName>
</protein>
<accession>A0A9E7F235</accession>
<sequence>MMHNDACYGKGEHATYESCRLSYLLWHVIVMKISRVYILAPILDGPWQAPDISDFILAGNKHQLLID</sequence>
<dbReference type="EMBL" id="CP097504">
    <property type="protein sequence ID" value="URD85998.1"/>
    <property type="molecule type" value="Genomic_DNA"/>
</dbReference>
<dbReference type="AlphaFoldDB" id="A0A9E7F235"/>
<dbReference type="Proteomes" id="UP001055439">
    <property type="component" value="Chromosome 2"/>
</dbReference>
<name>A0A9E7F235_9LILI</name>
<keyword evidence="2" id="KW-1185">Reference proteome</keyword>
<proteinExistence type="predicted"/>
<evidence type="ECO:0000313" key="2">
    <source>
        <dbReference type="Proteomes" id="UP001055439"/>
    </source>
</evidence>
<organism evidence="1 2">
    <name type="scientific">Musa troglodytarum</name>
    <name type="common">fe'i banana</name>
    <dbReference type="NCBI Taxonomy" id="320322"/>
    <lineage>
        <taxon>Eukaryota</taxon>
        <taxon>Viridiplantae</taxon>
        <taxon>Streptophyta</taxon>
        <taxon>Embryophyta</taxon>
        <taxon>Tracheophyta</taxon>
        <taxon>Spermatophyta</taxon>
        <taxon>Magnoliopsida</taxon>
        <taxon>Liliopsida</taxon>
        <taxon>Zingiberales</taxon>
        <taxon>Musaceae</taxon>
        <taxon>Musa</taxon>
    </lineage>
</organism>